<dbReference type="HOGENOM" id="CLU_674307_0_0_11"/>
<sequence length="408" mass="42700">MRWFRNDPADGDAAHAPEASRPWWSEPSDVAGVPPLEPDFDAIVGGDAAATGSPTATSAVTDGEAPRVPASLPQRRTVLGGVPRAVEAPLAQTGPQPAVDLPAVVSGPEAYVPVFAPADDAGSDAAGTTEQHDDAAADVAAIIAPAPITDPEETAVPVGIDEGTDADVAIEPLDLPEDADAAPPEEVTAPERDVVVGQSADTLPPAQPGGEDDAEEVHVPVVELGLSFGERIERLIAAAVTEADHTRADAQHEAEQLVQSARLDAEHAVAAAQRQSSEIVAATQRRCDDELAAAQHTRAEAEQALADAREEAENLRRRVRDEVAEMRQEIDLHAQAMLARTRADTNRTLASARAELEEIAQRKAELEEQMSSIRALLSDAVVEPLPQDLTDLLGGQAGEATEPGTPEA</sequence>
<dbReference type="KEGG" id="xce:Xcel_3124"/>
<proteinExistence type="predicted"/>
<keyword evidence="4" id="KW-1185">Reference proteome</keyword>
<dbReference type="AlphaFoldDB" id="D1BZZ7"/>
<name>D1BZZ7_XYLCX</name>
<evidence type="ECO:0000313" key="4">
    <source>
        <dbReference type="Proteomes" id="UP000002255"/>
    </source>
</evidence>
<evidence type="ECO:0000256" key="2">
    <source>
        <dbReference type="SAM" id="MobiDB-lite"/>
    </source>
</evidence>
<feature type="compositionally biased region" description="Low complexity" evidence="2">
    <location>
        <begin position="45"/>
        <end position="59"/>
    </location>
</feature>
<evidence type="ECO:0000313" key="3">
    <source>
        <dbReference type="EMBL" id="ACZ32125.1"/>
    </source>
</evidence>
<feature type="region of interest" description="Disordered" evidence="2">
    <location>
        <begin position="1"/>
        <end position="74"/>
    </location>
</feature>
<dbReference type="Proteomes" id="UP000002255">
    <property type="component" value="Chromosome"/>
</dbReference>
<dbReference type="CDD" id="cd06503">
    <property type="entry name" value="ATP-synt_Fo_b"/>
    <property type="match status" value="1"/>
</dbReference>
<dbReference type="STRING" id="446471.Xcel_3124"/>
<feature type="coiled-coil region" evidence="1">
    <location>
        <begin position="291"/>
        <end position="383"/>
    </location>
</feature>
<reference evidence="4" key="1">
    <citation type="submission" date="2009-11" db="EMBL/GenBank/DDBJ databases">
        <title>The complete chromosome of Xylanimonas cellulosilytica DSM 15894.</title>
        <authorList>
            <consortium name="US DOE Joint Genome Institute (JGI-PGF)"/>
            <person name="Lucas S."/>
            <person name="Copeland A."/>
            <person name="Lapidus A."/>
            <person name="Glavina del Rio T."/>
            <person name="Dalin E."/>
            <person name="Tice H."/>
            <person name="Bruce D."/>
            <person name="Goodwin L."/>
            <person name="Pitluck S."/>
            <person name="Kyrpides N."/>
            <person name="Mavromatis K."/>
            <person name="Ivanova N."/>
            <person name="Mikhailova N."/>
            <person name="Foster B."/>
            <person name="Clum A."/>
            <person name="Brettin T."/>
            <person name="Detter J.C."/>
            <person name="Han C."/>
            <person name="Larimer F."/>
            <person name="Land M."/>
            <person name="Hauser L."/>
            <person name="Markowitz V."/>
            <person name="Cheng J.F."/>
            <person name="Hugenholtz P."/>
            <person name="Woyke T."/>
            <person name="Wu D."/>
            <person name="Gehrich-Schroeter G."/>
            <person name="Schneider S."/>
            <person name="Pukall S.R."/>
            <person name="Klenk H.P."/>
            <person name="Eisen J.A."/>
        </authorList>
    </citation>
    <scope>NUCLEOTIDE SEQUENCE [LARGE SCALE GENOMIC DNA]</scope>
    <source>
        <strain evidence="4">DSM 15894 / CECT 5975 / LMG 20990 / XIL07</strain>
    </source>
</reference>
<dbReference type="RefSeq" id="WP_012879867.1">
    <property type="nucleotide sequence ID" value="NC_013530.1"/>
</dbReference>
<dbReference type="EMBL" id="CP001821">
    <property type="protein sequence ID" value="ACZ32125.1"/>
    <property type="molecule type" value="Genomic_DNA"/>
</dbReference>
<protein>
    <submittedName>
        <fullName evidence="3">Uncharacterized protein</fullName>
    </submittedName>
</protein>
<evidence type="ECO:0000256" key="1">
    <source>
        <dbReference type="SAM" id="Coils"/>
    </source>
</evidence>
<accession>D1BZZ7</accession>
<organism evidence="3 4">
    <name type="scientific">Xylanimonas cellulosilytica (strain DSM 15894 / JCM 12276 / CECT 5975 / KCTC 9989 / LMG 20990 / NBRC 107835 / XIL07)</name>
    <dbReference type="NCBI Taxonomy" id="446471"/>
    <lineage>
        <taxon>Bacteria</taxon>
        <taxon>Bacillati</taxon>
        <taxon>Actinomycetota</taxon>
        <taxon>Actinomycetes</taxon>
        <taxon>Micrococcales</taxon>
        <taxon>Promicromonosporaceae</taxon>
        <taxon>Xylanimonas</taxon>
    </lineage>
</organism>
<gene>
    <name evidence="3" type="ordered locus">Xcel_3124</name>
</gene>
<dbReference type="eggNOG" id="COG2268">
    <property type="taxonomic scope" value="Bacteria"/>
</dbReference>
<reference evidence="3 4" key="2">
    <citation type="journal article" date="2010" name="Stand. Genomic Sci.">
        <title>Complete genome sequence of Xylanimonas cellulosilytica type strain (XIL07).</title>
        <authorList>
            <person name="Foster B."/>
            <person name="Pukall R."/>
            <person name="Abt B."/>
            <person name="Nolan M."/>
            <person name="Glavina Del Rio T."/>
            <person name="Chen F."/>
            <person name="Lucas S."/>
            <person name="Tice H."/>
            <person name="Pitluck S."/>
            <person name="Cheng J.-F."/>
            <person name="Chertkov O."/>
            <person name="Brettin T."/>
            <person name="Han C."/>
            <person name="Detter J.C."/>
            <person name="Bruce D."/>
            <person name="Goodwin L."/>
            <person name="Ivanova N."/>
            <person name="Mavromatis K."/>
            <person name="Pati A."/>
            <person name="Mikhailova N."/>
            <person name="Chen A."/>
            <person name="Palaniappan K."/>
            <person name="Land M."/>
            <person name="Hauser L."/>
            <person name="Chang Y.-J."/>
            <person name="Jeffries C.D."/>
            <person name="Chain P."/>
            <person name="Rohde M."/>
            <person name="Goeker M."/>
            <person name="Bristow J."/>
            <person name="Eisen J.A."/>
            <person name="Markowitz V."/>
            <person name="Hugenholtz P."/>
            <person name="Kyrpides N.C."/>
            <person name="Klenk H.-P."/>
            <person name="Lapidus A."/>
        </authorList>
    </citation>
    <scope>NUCLEOTIDE SEQUENCE [LARGE SCALE GENOMIC DNA]</scope>
    <source>
        <strain evidence="4">DSM 15894 / CECT 5975 / LMG 20990 / XIL07</strain>
    </source>
</reference>
<feature type="compositionally biased region" description="Basic and acidic residues" evidence="2">
    <location>
        <begin position="1"/>
        <end position="15"/>
    </location>
</feature>
<keyword evidence="1" id="KW-0175">Coiled coil</keyword>
<dbReference type="OrthoDB" id="5149693at2"/>